<evidence type="ECO:0000313" key="2">
    <source>
        <dbReference type="Proteomes" id="UP000037737"/>
    </source>
</evidence>
<sequence>MTVPEQASGAPVIEVPMGGVVADEMRVVLTARPATHMIVSEVEISAARPSTSSVADLARLAVGGELVAGLDDREEYEVVVDPGSSTELTAVPVDRDARVSITQPADAEGTGTVRVIAPDGTERAYRVVVREEAALDLDTTVATRCLAGKVLVTVTVRNPSDAAAVAAIRTPWGSKSGIALAPGKASSHAFTTRASSIPEGELTVTGTQDGVAPFSATLVVPARTCS</sequence>
<comment type="caution">
    <text evidence="1">The sequence shown here is derived from an EMBL/GenBank/DDBJ whole genome shotgun (WGS) entry which is preliminary data.</text>
</comment>
<protein>
    <recommendedName>
        <fullName evidence="3">Cadherin-like beta sandwich domain-containing protein</fullName>
    </recommendedName>
</protein>
<dbReference type="PATRIC" id="fig|84292.3.peg.927"/>
<proteinExistence type="predicted"/>
<keyword evidence="2" id="KW-1185">Reference proteome</keyword>
<dbReference type="Proteomes" id="UP000037737">
    <property type="component" value="Unassembled WGS sequence"/>
</dbReference>
<dbReference type="EMBL" id="LAVO01000003">
    <property type="protein sequence ID" value="KOS11783.1"/>
    <property type="molecule type" value="Genomic_DNA"/>
</dbReference>
<name>A0A0M9VM21_9MICO</name>
<reference evidence="1" key="1">
    <citation type="submission" date="2015-04" db="EMBL/GenBank/DDBJ databases">
        <title>Complete genome sequence of Microbacterium chocolatum SIT 101, a bacterium enantioselectively hydrolyzing mesomeric diesters.</title>
        <authorList>
            <person name="Li X."/>
            <person name="Xu Y."/>
        </authorList>
    </citation>
    <scope>NUCLEOTIDE SEQUENCE [LARGE SCALE GENOMIC DNA]</scope>
    <source>
        <strain evidence="1">SIT 101</strain>
    </source>
</reference>
<dbReference type="AlphaFoldDB" id="A0A0M9VM21"/>
<evidence type="ECO:0008006" key="3">
    <source>
        <dbReference type="Google" id="ProtNLM"/>
    </source>
</evidence>
<accession>A0A0M9VM21</accession>
<gene>
    <name evidence="1" type="ORF">XI38_04470</name>
</gene>
<organism evidence="1 2">
    <name type="scientific">Microbacterium aurantiacum</name>
    <dbReference type="NCBI Taxonomy" id="162393"/>
    <lineage>
        <taxon>Bacteria</taxon>
        <taxon>Bacillati</taxon>
        <taxon>Actinomycetota</taxon>
        <taxon>Actinomycetes</taxon>
        <taxon>Micrococcales</taxon>
        <taxon>Microbacteriaceae</taxon>
        <taxon>Microbacterium</taxon>
    </lineage>
</organism>
<evidence type="ECO:0000313" key="1">
    <source>
        <dbReference type="EMBL" id="KOS11783.1"/>
    </source>
</evidence>